<dbReference type="Pfam" id="PF00877">
    <property type="entry name" value="NLPC_P60"/>
    <property type="match status" value="1"/>
</dbReference>
<sequence>MGHDVLTRGELGVRALPASLAGIGGAVLLTATLLVAPASAQPTTVAGLLSYYYDLSAQAELVNEELLTVQEQLTQQQQASAAAADAAGTAKAEADSLRAKADTAQDVDRVADALSSRSDLDALSALATSTSPDDLVGKLEAASLVAHLAGGPRQGDAALAAAEKAEQEATAAAKEAQDLEAKVTASANEVQQRRSTLDGQISEVRQALDNLTPEQRSLLDSIEDYDSGDVVIPGGNTGPVLQFALAQLGKPYLWGAVGPSSYDCSGLVQAAFHAAGVNMPRVSRQQATVGRKVARADVRAGDLIFYYEPVHHVAIAIDGTRAVHAPSFGQDVKVSSIDKIGPITVIRRVIP</sequence>
<dbReference type="AlphaFoldDB" id="A0A4R7UQG5"/>
<dbReference type="PANTHER" id="PTHR47359">
    <property type="entry name" value="PEPTIDOGLYCAN DL-ENDOPEPTIDASE CWLO"/>
    <property type="match status" value="1"/>
</dbReference>
<evidence type="ECO:0000256" key="3">
    <source>
        <dbReference type="ARBA" id="ARBA00022801"/>
    </source>
</evidence>
<dbReference type="InterPro" id="IPR051794">
    <property type="entry name" value="PG_Endopeptidase_C40"/>
</dbReference>
<dbReference type="PANTHER" id="PTHR47359:SF3">
    <property type="entry name" value="NLP_P60 DOMAIN-CONTAINING PROTEIN-RELATED"/>
    <property type="match status" value="1"/>
</dbReference>
<dbReference type="EMBL" id="SOCP01000039">
    <property type="protein sequence ID" value="TDV34520.1"/>
    <property type="molecule type" value="Genomic_DNA"/>
</dbReference>
<reference evidence="6 7" key="1">
    <citation type="submission" date="2019-03" db="EMBL/GenBank/DDBJ databases">
        <title>Genomic Encyclopedia of Archaeal and Bacterial Type Strains, Phase II (KMG-II): from individual species to whole genera.</title>
        <authorList>
            <person name="Goeker M."/>
        </authorList>
    </citation>
    <scope>NUCLEOTIDE SEQUENCE [LARGE SCALE GENOMIC DNA]</scope>
    <source>
        <strain evidence="6 7">DSM 45499</strain>
    </source>
</reference>
<dbReference type="InterPro" id="IPR038765">
    <property type="entry name" value="Papain-like_cys_pep_sf"/>
</dbReference>
<evidence type="ECO:0000313" key="7">
    <source>
        <dbReference type="Proteomes" id="UP000294927"/>
    </source>
</evidence>
<comment type="similarity">
    <text evidence="1">Belongs to the peptidase C40 family.</text>
</comment>
<evidence type="ECO:0000256" key="2">
    <source>
        <dbReference type="ARBA" id="ARBA00022670"/>
    </source>
</evidence>
<evidence type="ECO:0000256" key="4">
    <source>
        <dbReference type="ARBA" id="ARBA00022807"/>
    </source>
</evidence>
<keyword evidence="7" id="KW-1185">Reference proteome</keyword>
<proteinExistence type="inferred from homology"/>
<evidence type="ECO:0000313" key="6">
    <source>
        <dbReference type="EMBL" id="TDV34520.1"/>
    </source>
</evidence>
<protein>
    <submittedName>
        <fullName evidence="6">Cell wall-associated NlpC family hydrolase</fullName>
    </submittedName>
</protein>
<keyword evidence="2" id="KW-0645">Protease</keyword>
<dbReference type="Proteomes" id="UP000294927">
    <property type="component" value="Unassembled WGS sequence"/>
</dbReference>
<dbReference type="Gene3D" id="3.90.1720.10">
    <property type="entry name" value="endopeptidase domain like (from Nostoc punctiforme)"/>
    <property type="match status" value="1"/>
</dbReference>
<gene>
    <name evidence="6" type="ORF">CLV71_13913</name>
</gene>
<dbReference type="InterPro" id="IPR000064">
    <property type="entry name" value="NLP_P60_dom"/>
</dbReference>
<evidence type="ECO:0000259" key="5">
    <source>
        <dbReference type="PROSITE" id="PS51935"/>
    </source>
</evidence>
<dbReference type="SUPFAM" id="SSF54001">
    <property type="entry name" value="Cysteine proteinases"/>
    <property type="match status" value="1"/>
</dbReference>
<comment type="caution">
    <text evidence="6">The sequence shown here is derived from an EMBL/GenBank/DDBJ whole genome shotgun (WGS) entry which is preliminary data.</text>
</comment>
<dbReference type="GO" id="GO:0006508">
    <property type="term" value="P:proteolysis"/>
    <property type="evidence" value="ECO:0007669"/>
    <property type="project" value="UniProtKB-KW"/>
</dbReference>
<name>A0A4R7UQG5_9PSEU</name>
<accession>A0A4R7UQG5</accession>
<keyword evidence="3 6" id="KW-0378">Hydrolase</keyword>
<dbReference type="GO" id="GO:0008234">
    <property type="term" value="F:cysteine-type peptidase activity"/>
    <property type="evidence" value="ECO:0007669"/>
    <property type="project" value="UniProtKB-KW"/>
</dbReference>
<organism evidence="6 7">
    <name type="scientific">Actinophytocola oryzae</name>
    <dbReference type="NCBI Taxonomy" id="502181"/>
    <lineage>
        <taxon>Bacteria</taxon>
        <taxon>Bacillati</taxon>
        <taxon>Actinomycetota</taxon>
        <taxon>Actinomycetes</taxon>
        <taxon>Pseudonocardiales</taxon>
        <taxon>Pseudonocardiaceae</taxon>
    </lineage>
</organism>
<feature type="domain" description="NlpC/P60" evidence="5">
    <location>
        <begin position="234"/>
        <end position="351"/>
    </location>
</feature>
<evidence type="ECO:0000256" key="1">
    <source>
        <dbReference type="ARBA" id="ARBA00007074"/>
    </source>
</evidence>
<keyword evidence="4" id="KW-0788">Thiol protease</keyword>
<dbReference type="PROSITE" id="PS51935">
    <property type="entry name" value="NLPC_P60"/>
    <property type="match status" value="1"/>
</dbReference>